<dbReference type="AlphaFoldDB" id="A0AAV1CWP0"/>
<feature type="region of interest" description="Disordered" evidence="2">
    <location>
        <begin position="491"/>
        <end position="544"/>
    </location>
</feature>
<dbReference type="Proteomes" id="UP001161247">
    <property type="component" value="Chromosome 3"/>
</dbReference>
<name>A0AAV1CWP0_OLDCO</name>
<dbReference type="PANTHER" id="PTHR31286:SF167">
    <property type="entry name" value="OS09G0268800 PROTEIN"/>
    <property type="match status" value="1"/>
</dbReference>
<dbReference type="EMBL" id="OX459120">
    <property type="protein sequence ID" value="CAI9098927.1"/>
    <property type="molecule type" value="Genomic_DNA"/>
</dbReference>
<evidence type="ECO:0000259" key="3">
    <source>
        <dbReference type="PROSITE" id="PS50158"/>
    </source>
</evidence>
<dbReference type="PANTHER" id="PTHR31286">
    <property type="entry name" value="GLYCINE-RICH CELL WALL STRUCTURAL PROTEIN 1.8-LIKE"/>
    <property type="match status" value="1"/>
</dbReference>
<feature type="region of interest" description="Disordered" evidence="2">
    <location>
        <begin position="189"/>
        <end position="209"/>
    </location>
</feature>
<feature type="domain" description="CCHC-type" evidence="3">
    <location>
        <begin position="105"/>
        <end position="119"/>
    </location>
</feature>
<dbReference type="GO" id="GO:0008270">
    <property type="term" value="F:zinc ion binding"/>
    <property type="evidence" value="ECO:0007669"/>
    <property type="project" value="UniProtKB-KW"/>
</dbReference>
<gene>
    <name evidence="4" type="ORF">OLC1_LOCUS9034</name>
</gene>
<dbReference type="InterPro" id="IPR025836">
    <property type="entry name" value="Zn_knuckle_CX2CX4HX4C"/>
</dbReference>
<protein>
    <submittedName>
        <fullName evidence="4">OLC1v1035666C1</fullName>
    </submittedName>
</protein>
<reference evidence="4" key="1">
    <citation type="submission" date="2023-03" db="EMBL/GenBank/DDBJ databases">
        <authorList>
            <person name="Julca I."/>
        </authorList>
    </citation>
    <scope>NUCLEOTIDE SEQUENCE</scope>
</reference>
<feature type="compositionally biased region" description="Basic residues" evidence="2">
    <location>
        <begin position="491"/>
        <end position="507"/>
    </location>
</feature>
<dbReference type="Pfam" id="PF14392">
    <property type="entry name" value="zf-CCHC_4"/>
    <property type="match status" value="1"/>
</dbReference>
<organism evidence="4 5">
    <name type="scientific">Oldenlandia corymbosa var. corymbosa</name>
    <dbReference type="NCBI Taxonomy" id="529605"/>
    <lineage>
        <taxon>Eukaryota</taxon>
        <taxon>Viridiplantae</taxon>
        <taxon>Streptophyta</taxon>
        <taxon>Embryophyta</taxon>
        <taxon>Tracheophyta</taxon>
        <taxon>Spermatophyta</taxon>
        <taxon>Magnoliopsida</taxon>
        <taxon>eudicotyledons</taxon>
        <taxon>Gunneridae</taxon>
        <taxon>Pentapetalae</taxon>
        <taxon>asterids</taxon>
        <taxon>lamiids</taxon>
        <taxon>Gentianales</taxon>
        <taxon>Rubiaceae</taxon>
        <taxon>Rubioideae</taxon>
        <taxon>Spermacoceae</taxon>
        <taxon>Hedyotis-Oldenlandia complex</taxon>
        <taxon>Oldenlandia</taxon>
    </lineage>
</organism>
<dbReference type="PROSITE" id="PS50158">
    <property type="entry name" value="ZF_CCHC"/>
    <property type="match status" value="1"/>
</dbReference>
<evidence type="ECO:0000256" key="1">
    <source>
        <dbReference type="PROSITE-ProRule" id="PRU00047"/>
    </source>
</evidence>
<evidence type="ECO:0000313" key="5">
    <source>
        <dbReference type="Proteomes" id="UP001161247"/>
    </source>
</evidence>
<evidence type="ECO:0000256" key="2">
    <source>
        <dbReference type="SAM" id="MobiDB-lite"/>
    </source>
</evidence>
<sequence length="544" mass="62862">MLVLQRWRPEMFFRRLRVTHVLVWGRMSGVPFEYYDREAIQMLGGVVGGVEEVGIDGWERWEKGYLCARVWVRIDDPIVPGFYTQVEGGRKVWIYYEYERVHKICQRCGRIGHTAPICPIEDDAELNRFLHRNFVRDAKAMGLPLHEESSFKLYTAAIQAHRHMPKRREEEGRNLLPWREKGSQIVEMHPDEIGPSNRGAGSRVEQETGGTSCAIRWPGSAKMVRGGAKPELNHLNPERWEAQVRFCHWRMCKTRCRSAVPEDDDDQVMMDNNEQMGLTLYEQDEMVLEEKFEMIEGQKNIPWPAPTSWKKFKMPETLPELPNWWQPDFFTTCGREFRDEDGCIKEMSNDRRQKWLERRGVLGHELNMGLNVIEPLKKCNLNGYEVTERHTQGVCNESGVNDCQKIFSGLGDQKMDMDEELERLWDIASHIWKKDGPRGANLDTAGLGMAGEKPKLSGRGGRGLGCGRPSDEEVAAQKAGLDEEEIKRRRQIRRGKRALNKSGRGIKRPNDPGPKMRRRHVPPVKDWPTLAGPIELNQQKRITI</sequence>
<keyword evidence="1" id="KW-0863">Zinc-finger</keyword>
<accession>A0AAV1CWP0</accession>
<dbReference type="InterPro" id="IPR040256">
    <property type="entry name" value="At4g02000-like"/>
</dbReference>
<proteinExistence type="predicted"/>
<evidence type="ECO:0000313" key="4">
    <source>
        <dbReference type="EMBL" id="CAI9098927.1"/>
    </source>
</evidence>
<dbReference type="GO" id="GO:0003676">
    <property type="term" value="F:nucleic acid binding"/>
    <property type="evidence" value="ECO:0007669"/>
    <property type="project" value="InterPro"/>
</dbReference>
<keyword evidence="1" id="KW-0862">Zinc</keyword>
<keyword evidence="5" id="KW-1185">Reference proteome</keyword>
<dbReference type="InterPro" id="IPR001878">
    <property type="entry name" value="Znf_CCHC"/>
</dbReference>
<keyword evidence="1" id="KW-0479">Metal-binding</keyword>
<feature type="region of interest" description="Disordered" evidence="2">
    <location>
        <begin position="446"/>
        <end position="470"/>
    </location>
</feature>